<evidence type="ECO:0000313" key="2">
    <source>
        <dbReference type="EMBL" id="LAB46323.1"/>
    </source>
</evidence>
<keyword evidence="1" id="KW-0812">Transmembrane</keyword>
<accession>A0A2D4NMX8</accession>
<protein>
    <submittedName>
        <fullName evidence="2">Uncharacterized protein</fullName>
    </submittedName>
</protein>
<feature type="transmembrane region" description="Helical" evidence="1">
    <location>
        <begin position="17"/>
        <end position="37"/>
    </location>
</feature>
<keyword evidence="1" id="KW-0472">Membrane</keyword>
<proteinExistence type="predicted"/>
<organism evidence="2">
    <name type="scientific">Micrurus surinamensis</name>
    <name type="common">Surinam coral snake</name>
    <dbReference type="NCBI Taxonomy" id="129470"/>
    <lineage>
        <taxon>Eukaryota</taxon>
        <taxon>Metazoa</taxon>
        <taxon>Chordata</taxon>
        <taxon>Craniata</taxon>
        <taxon>Vertebrata</taxon>
        <taxon>Euteleostomi</taxon>
        <taxon>Lepidosauria</taxon>
        <taxon>Squamata</taxon>
        <taxon>Bifurcata</taxon>
        <taxon>Unidentata</taxon>
        <taxon>Episquamata</taxon>
        <taxon>Toxicofera</taxon>
        <taxon>Serpentes</taxon>
        <taxon>Colubroidea</taxon>
        <taxon>Elapidae</taxon>
        <taxon>Elapinae</taxon>
        <taxon>Micrurus</taxon>
    </lineage>
</organism>
<evidence type="ECO:0000256" key="1">
    <source>
        <dbReference type="SAM" id="Phobius"/>
    </source>
</evidence>
<sequence length="128" mass="14723">MICCMSRRTVFSPAGHFWLNLNQASAVYTYLGSFFSFQRRRQGYLSKPPPWLLLILRSHISESFMTADNENLPCTQLTQLPCDGHKKKKRGNYFVRRAPLELSCSPRVTAVAQSKTGKGRNVREQAYY</sequence>
<name>A0A2D4NMX8_MICSU</name>
<reference evidence="2" key="2">
    <citation type="submission" date="2017-11" db="EMBL/GenBank/DDBJ databases">
        <title>Coralsnake Venomics: Analyses of Venom Gland Transcriptomes and Proteomes of Six Brazilian Taxa.</title>
        <authorList>
            <person name="Aird S.D."/>
            <person name="Jorge da Silva N."/>
            <person name="Qiu L."/>
            <person name="Villar-Briones A."/>
            <person name="Aparecida-Saddi V."/>
            <person name="Campos-Telles M.P."/>
            <person name="Grau M."/>
            <person name="Mikheyev A.S."/>
        </authorList>
    </citation>
    <scope>NUCLEOTIDE SEQUENCE</scope>
    <source>
        <tissue evidence="2">Venom_gland</tissue>
    </source>
</reference>
<keyword evidence="1" id="KW-1133">Transmembrane helix</keyword>
<dbReference type="AlphaFoldDB" id="A0A2D4NMX8"/>
<dbReference type="EMBL" id="IACN01001656">
    <property type="protein sequence ID" value="LAB46323.1"/>
    <property type="molecule type" value="Transcribed_RNA"/>
</dbReference>
<reference evidence="2" key="1">
    <citation type="submission" date="2017-07" db="EMBL/GenBank/DDBJ databases">
        <authorList>
            <person name="Mikheyev A."/>
            <person name="Grau M."/>
        </authorList>
    </citation>
    <scope>NUCLEOTIDE SEQUENCE</scope>
    <source>
        <tissue evidence="2">Venom_gland</tissue>
    </source>
</reference>